<keyword evidence="4" id="KW-0804">Transcription</keyword>
<dbReference type="GO" id="GO:0003700">
    <property type="term" value="F:DNA-binding transcription factor activity"/>
    <property type="evidence" value="ECO:0007669"/>
    <property type="project" value="InterPro"/>
</dbReference>
<dbReference type="GO" id="GO:0006351">
    <property type="term" value="P:DNA-templated transcription"/>
    <property type="evidence" value="ECO:0007669"/>
    <property type="project" value="TreeGrafter"/>
</dbReference>
<dbReference type="Proteomes" id="UP000534870">
    <property type="component" value="Unassembled WGS sequence"/>
</dbReference>
<dbReference type="EMBL" id="JABXXP010000044">
    <property type="protein sequence ID" value="NVN10486.1"/>
    <property type="molecule type" value="Genomic_DNA"/>
</dbReference>
<accession>A0A7Y7IVF9</accession>
<proteinExistence type="inferred from homology"/>
<comment type="similarity">
    <text evidence="1">Belongs to the LysR transcriptional regulatory family.</text>
</comment>
<evidence type="ECO:0000313" key="6">
    <source>
        <dbReference type="EMBL" id="NVN10486.1"/>
    </source>
</evidence>
<evidence type="ECO:0000256" key="1">
    <source>
        <dbReference type="ARBA" id="ARBA00009437"/>
    </source>
</evidence>
<dbReference type="InterPro" id="IPR036390">
    <property type="entry name" value="WH_DNA-bd_sf"/>
</dbReference>
<dbReference type="SUPFAM" id="SSF46785">
    <property type="entry name" value="Winged helix' DNA-binding domain"/>
    <property type="match status" value="1"/>
</dbReference>
<dbReference type="PANTHER" id="PTHR30537:SF72">
    <property type="entry name" value="LYSR FAMILY TRANSCRIPTIONAL REGULATOR"/>
    <property type="match status" value="1"/>
</dbReference>
<evidence type="ECO:0000313" key="7">
    <source>
        <dbReference type="Proteomes" id="UP000534870"/>
    </source>
</evidence>
<evidence type="ECO:0000256" key="4">
    <source>
        <dbReference type="ARBA" id="ARBA00023163"/>
    </source>
</evidence>
<gene>
    <name evidence="6" type="ORF">HUK84_04890</name>
</gene>
<evidence type="ECO:0000256" key="2">
    <source>
        <dbReference type="ARBA" id="ARBA00023015"/>
    </source>
</evidence>
<dbReference type="FunFam" id="1.10.10.10:FF:000001">
    <property type="entry name" value="LysR family transcriptional regulator"/>
    <property type="match status" value="1"/>
</dbReference>
<dbReference type="CDD" id="cd08476">
    <property type="entry name" value="PBP2_CrgA_like_7"/>
    <property type="match status" value="1"/>
</dbReference>
<reference evidence="6 7" key="1">
    <citation type="submission" date="2020-06" db="EMBL/GenBank/DDBJ databases">
        <title>Description of novel acetic acid bacteria.</title>
        <authorList>
            <person name="Sombolestani A."/>
        </authorList>
    </citation>
    <scope>NUCLEOTIDE SEQUENCE [LARGE SCALE GENOMIC DNA]</scope>
    <source>
        <strain evidence="6 7">LMG 31431</strain>
    </source>
</reference>
<name>A0A7Y7IVF9_9PROT</name>
<dbReference type="Gene3D" id="1.10.10.10">
    <property type="entry name" value="Winged helix-like DNA-binding domain superfamily/Winged helix DNA-binding domain"/>
    <property type="match status" value="1"/>
</dbReference>
<dbReference type="AlphaFoldDB" id="A0A7Y7IVF9"/>
<organism evidence="6 7">
    <name type="scientific">Nguyenibacter vanlangensis</name>
    <dbReference type="NCBI Taxonomy" id="1216886"/>
    <lineage>
        <taxon>Bacteria</taxon>
        <taxon>Pseudomonadati</taxon>
        <taxon>Pseudomonadota</taxon>
        <taxon>Alphaproteobacteria</taxon>
        <taxon>Acetobacterales</taxon>
        <taxon>Acetobacteraceae</taxon>
        <taxon>Nguyenibacter</taxon>
    </lineage>
</organism>
<dbReference type="GO" id="GO:0043565">
    <property type="term" value="F:sequence-specific DNA binding"/>
    <property type="evidence" value="ECO:0007669"/>
    <property type="project" value="TreeGrafter"/>
</dbReference>
<evidence type="ECO:0000256" key="3">
    <source>
        <dbReference type="ARBA" id="ARBA00023125"/>
    </source>
</evidence>
<dbReference type="Pfam" id="PF00126">
    <property type="entry name" value="HTH_1"/>
    <property type="match status" value="1"/>
</dbReference>
<dbReference type="RefSeq" id="WP_176639262.1">
    <property type="nucleotide sequence ID" value="NZ_JABXXP010000044.1"/>
</dbReference>
<sequence>MDSIYGISLFVKAAETLSFIDVARTTGLSASAVGKSIARLERSIGVTLFRRTTRSMTLTSEGEIFLQHCRNILEEFHIAKQKLDHISEEPSGPLRITLPLVGPLFNPILKEFISTNPNVQLDVHFSDHFVDLVEGGFDAAVRIGDIDDSRLVRRHLGSFRMQVVASAKYLQARGTPRTPQDLSNHSCLLYKYPSSGKFEEWPLPDWRKITAGTFSHYTVCNAIESLLFLAESGCGIACLPDFLVKRSIAARKLVAVLEDYESPARDLNILWPPGQYMTTKLRRFIDILTETLIM</sequence>
<dbReference type="SUPFAM" id="SSF53850">
    <property type="entry name" value="Periplasmic binding protein-like II"/>
    <property type="match status" value="1"/>
</dbReference>
<dbReference type="Pfam" id="PF03466">
    <property type="entry name" value="LysR_substrate"/>
    <property type="match status" value="1"/>
</dbReference>
<dbReference type="InterPro" id="IPR036388">
    <property type="entry name" value="WH-like_DNA-bd_sf"/>
</dbReference>
<dbReference type="Gene3D" id="3.40.190.290">
    <property type="match status" value="1"/>
</dbReference>
<dbReference type="PROSITE" id="PS50931">
    <property type="entry name" value="HTH_LYSR"/>
    <property type="match status" value="1"/>
</dbReference>
<dbReference type="PANTHER" id="PTHR30537">
    <property type="entry name" value="HTH-TYPE TRANSCRIPTIONAL REGULATOR"/>
    <property type="match status" value="1"/>
</dbReference>
<comment type="caution">
    <text evidence="6">The sequence shown here is derived from an EMBL/GenBank/DDBJ whole genome shotgun (WGS) entry which is preliminary data.</text>
</comment>
<dbReference type="InterPro" id="IPR058163">
    <property type="entry name" value="LysR-type_TF_proteobact-type"/>
</dbReference>
<dbReference type="InterPro" id="IPR000847">
    <property type="entry name" value="LysR_HTH_N"/>
</dbReference>
<protein>
    <submittedName>
        <fullName evidence="6">LysR family transcriptional regulator</fullName>
    </submittedName>
</protein>
<evidence type="ECO:0000259" key="5">
    <source>
        <dbReference type="PROSITE" id="PS50931"/>
    </source>
</evidence>
<keyword evidence="2" id="KW-0805">Transcription regulation</keyword>
<dbReference type="InterPro" id="IPR005119">
    <property type="entry name" value="LysR_subst-bd"/>
</dbReference>
<keyword evidence="3" id="KW-0238">DNA-binding</keyword>
<feature type="domain" description="HTH lysR-type" evidence="5">
    <location>
        <begin position="1"/>
        <end position="59"/>
    </location>
</feature>